<accession>A0A1I3G3H5</accession>
<dbReference type="GO" id="GO:1903457">
    <property type="term" value="P:lactate catabolic process"/>
    <property type="evidence" value="ECO:0007669"/>
    <property type="project" value="TreeGrafter"/>
</dbReference>
<evidence type="ECO:0000256" key="4">
    <source>
        <dbReference type="ARBA" id="ARBA00022827"/>
    </source>
</evidence>
<feature type="domain" description="FAD-binding PCMH-type" evidence="8">
    <location>
        <begin position="37"/>
        <end position="260"/>
    </location>
</feature>
<dbReference type="InterPro" id="IPR016169">
    <property type="entry name" value="FAD-bd_PCMH_sub2"/>
</dbReference>
<dbReference type="PROSITE" id="PS51387">
    <property type="entry name" value="FAD_PCMH"/>
    <property type="match status" value="1"/>
</dbReference>
<evidence type="ECO:0000256" key="5">
    <source>
        <dbReference type="ARBA" id="ARBA00023002"/>
    </source>
</evidence>
<dbReference type="Gene3D" id="3.30.43.10">
    <property type="entry name" value="Uridine Diphospho-n-acetylenolpyruvylglucosamine Reductase, domain 2"/>
    <property type="match status" value="1"/>
</dbReference>
<dbReference type="GO" id="GO:0008720">
    <property type="term" value="F:D-lactate dehydrogenase (NAD+) activity"/>
    <property type="evidence" value="ECO:0007669"/>
    <property type="project" value="TreeGrafter"/>
</dbReference>
<evidence type="ECO:0000313" key="9">
    <source>
        <dbReference type="EMBL" id="SFI18030.1"/>
    </source>
</evidence>
<keyword evidence="7" id="KW-0411">Iron-sulfur</keyword>
<dbReference type="EMBL" id="FOQD01000006">
    <property type="protein sequence ID" value="SFI18030.1"/>
    <property type="molecule type" value="Genomic_DNA"/>
</dbReference>
<evidence type="ECO:0000259" key="8">
    <source>
        <dbReference type="PROSITE" id="PS51387"/>
    </source>
</evidence>
<dbReference type="InterPro" id="IPR006094">
    <property type="entry name" value="Oxid_FAD_bind_N"/>
</dbReference>
<dbReference type="GO" id="GO:0071949">
    <property type="term" value="F:FAD binding"/>
    <property type="evidence" value="ECO:0007669"/>
    <property type="project" value="InterPro"/>
</dbReference>
<dbReference type="PANTHER" id="PTHR11748:SF119">
    <property type="entry name" value="D-2-HYDROXYGLUTARATE DEHYDROGENASE"/>
    <property type="match status" value="1"/>
</dbReference>
<dbReference type="GO" id="GO:0046872">
    <property type="term" value="F:metal ion binding"/>
    <property type="evidence" value="ECO:0007669"/>
    <property type="project" value="UniProtKB-KW"/>
</dbReference>
<dbReference type="InterPro" id="IPR017900">
    <property type="entry name" value="4Fe4S_Fe_S_CS"/>
</dbReference>
<dbReference type="InterPro" id="IPR016171">
    <property type="entry name" value="Vanillyl_alc_oxidase_C-sub2"/>
</dbReference>
<sequence length="973" mass="106667">MDDQQQRIAEDLAGLFQGELRFDEVAREAYSTDASIYQIRPAGVAYPRHREDVATLAQYAHECRMPLIARGAGSGLAGGALGRGLIVDFSRHLTGIGELTGDTVRVQAGVVRNQLNAFLRPLGRYFAPDPASTAVTTVGGMLAVDAAGSHAVRVGSVRDHVESIEAVLADGSLFEAARHHRWVSEGDSPRRNEIVTRVNQIVTEHQQLIAERQPRGRRNCSAYHLQSVLQGDQVDLTRLLIGSEGTLAMFTAATLQTLPLPAHRGAALVLFRDLEQALEAVQEIAQLQPSACDLMDRRVLSLARDASPRFAELIPTTAEAGLLIEHTGYSDRQTREWLSGMLQRLREIDPTAMIAAEATTFEEVEFLWSLPSRVVPLLNQLRGETRPIPLVEDIAVPPAALREFLIKAQRVFQKHWMTASLYAHAASGQVHFRPFMKPPSPENAAQIESLARELYEVAFSFGGTISGEHGNGLARTAFIRSEYGPLYRILQKVKEVFDPENLLNPGKIISDDPHLTVRNFRDLPIAVEEDNPLVPLLLHWETGEFAETTLRCTGCGDCRLQSDVVRMCPFFHVDQLEDASPRAKANLMRSLATGAVDPKTFSTDQAKELADLCFNCKQCHLECPSQVNIPALATEAKAQCVAAMGLSSADYILSRAHSFGRLGCRISPLANWAIAHSGVRWLGEKLLGISQHRRLPKFARGEFLKSVRNSSANLESAKAVYFVDHFVNYHDHELGRAFLRIMEHNGIAVAVPQEQVATGMAMVSVGDLDAARELAETNVRILAEYAREGRPIICTEPTAAVCLKYEYPRLLQQPDVQLVAEHTIEAGAYLMSLHQAGNLKTNFEELPIEVGYHTPCHLRYLGQETPLATLLSLIPGITVKGVEHGCSGMAGAFGITARNFEKSLAMGAGLLAEMAQPKFQAGATECSSCRMQMEQAASIATLHPLKLLAIAYGLMPELRDRLSKSAPSGLLLS</sequence>
<dbReference type="Pfam" id="PF13534">
    <property type="entry name" value="Fer4_17"/>
    <property type="match status" value="1"/>
</dbReference>
<keyword evidence="3" id="KW-0479">Metal-binding</keyword>
<dbReference type="SUPFAM" id="SSF55103">
    <property type="entry name" value="FAD-linked oxidases, C-terminal domain"/>
    <property type="match status" value="1"/>
</dbReference>
<evidence type="ECO:0000256" key="6">
    <source>
        <dbReference type="ARBA" id="ARBA00023004"/>
    </source>
</evidence>
<evidence type="ECO:0000256" key="2">
    <source>
        <dbReference type="ARBA" id="ARBA00022630"/>
    </source>
</evidence>
<dbReference type="InterPro" id="IPR016166">
    <property type="entry name" value="FAD-bd_PCMH"/>
</dbReference>
<dbReference type="Gene3D" id="3.30.70.2190">
    <property type="match status" value="1"/>
</dbReference>
<keyword evidence="5" id="KW-0560">Oxidoreductase</keyword>
<evidence type="ECO:0000256" key="1">
    <source>
        <dbReference type="ARBA" id="ARBA00001974"/>
    </source>
</evidence>
<dbReference type="Pfam" id="PF01565">
    <property type="entry name" value="FAD_binding_4"/>
    <property type="match status" value="1"/>
</dbReference>
<reference evidence="10" key="1">
    <citation type="submission" date="2016-10" db="EMBL/GenBank/DDBJ databases">
        <authorList>
            <person name="Varghese N."/>
            <person name="Submissions S."/>
        </authorList>
    </citation>
    <scope>NUCLEOTIDE SEQUENCE [LARGE SCALE GENOMIC DNA]</scope>
    <source>
        <strain evidence="10">DSM 26348</strain>
    </source>
</reference>
<dbReference type="Gene3D" id="1.10.45.10">
    <property type="entry name" value="Vanillyl-alcohol Oxidase, Chain A, domain 4"/>
    <property type="match status" value="1"/>
</dbReference>
<evidence type="ECO:0000256" key="7">
    <source>
        <dbReference type="ARBA" id="ARBA00023014"/>
    </source>
</evidence>
<dbReference type="GO" id="GO:0004458">
    <property type="term" value="F:D-lactate dehydrogenase (cytochrome) activity"/>
    <property type="evidence" value="ECO:0007669"/>
    <property type="project" value="TreeGrafter"/>
</dbReference>
<dbReference type="OrthoDB" id="9767256at2"/>
<name>A0A1I3G3H5_9PLAN</name>
<proteinExistence type="predicted"/>
<evidence type="ECO:0000256" key="3">
    <source>
        <dbReference type="ARBA" id="ARBA00022723"/>
    </source>
</evidence>
<dbReference type="Pfam" id="PF02754">
    <property type="entry name" value="CCG"/>
    <property type="match status" value="1"/>
</dbReference>
<dbReference type="NCBIfam" id="NF008369">
    <property type="entry name" value="PRK11168.1"/>
    <property type="match status" value="1"/>
</dbReference>
<dbReference type="Gene3D" id="3.30.465.10">
    <property type="match status" value="1"/>
</dbReference>
<protein>
    <submittedName>
        <fullName evidence="9">FAD/FMN-containing dehydrogenase</fullName>
    </submittedName>
</protein>
<comment type="cofactor">
    <cofactor evidence="1">
        <name>FAD</name>
        <dbReference type="ChEBI" id="CHEBI:57692"/>
    </cofactor>
</comment>
<dbReference type="InterPro" id="IPR004017">
    <property type="entry name" value="Cys_rich_dom"/>
</dbReference>
<dbReference type="Pfam" id="PF02913">
    <property type="entry name" value="FAD-oxidase_C"/>
    <property type="match status" value="1"/>
</dbReference>
<gene>
    <name evidence="9" type="ORF">SAMN05421753_106163</name>
</gene>
<organism evidence="9 10">
    <name type="scientific">Planctomicrobium piriforme</name>
    <dbReference type="NCBI Taxonomy" id="1576369"/>
    <lineage>
        <taxon>Bacteria</taxon>
        <taxon>Pseudomonadati</taxon>
        <taxon>Planctomycetota</taxon>
        <taxon>Planctomycetia</taxon>
        <taxon>Planctomycetales</taxon>
        <taxon>Planctomycetaceae</taxon>
        <taxon>Planctomicrobium</taxon>
    </lineage>
</organism>
<dbReference type="InterPro" id="IPR004113">
    <property type="entry name" value="FAD-bd_oxidored_4_C"/>
</dbReference>
<dbReference type="InterPro" id="IPR016167">
    <property type="entry name" value="FAD-bd_PCMH_sub1"/>
</dbReference>
<dbReference type="GO" id="GO:0051536">
    <property type="term" value="F:iron-sulfur cluster binding"/>
    <property type="evidence" value="ECO:0007669"/>
    <property type="project" value="UniProtKB-KW"/>
</dbReference>
<dbReference type="Gene3D" id="3.30.70.2740">
    <property type="match status" value="1"/>
</dbReference>
<dbReference type="SUPFAM" id="SSF56176">
    <property type="entry name" value="FAD-binding/transporter-associated domain-like"/>
    <property type="match status" value="1"/>
</dbReference>
<dbReference type="PROSITE" id="PS00198">
    <property type="entry name" value="4FE4S_FER_1"/>
    <property type="match status" value="1"/>
</dbReference>
<dbReference type="PANTHER" id="PTHR11748">
    <property type="entry name" value="D-LACTATE DEHYDROGENASE"/>
    <property type="match status" value="1"/>
</dbReference>
<dbReference type="STRING" id="1576369.SAMN05421753_106163"/>
<dbReference type="Proteomes" id="UP000199518">
    <property type="component" value="Unassembled WGS sequence"/>
</dbReference>
<dbReference type="InterPro" id="IPR016164">
    <property type="entry name" value="FAD-linked_Oxase-like_C"/>
</dbReference>
<dbReference type="InterPro" id="IPR036318">
    <property type="entry name" value="FAD-bd_PCMH-like_sf"/>
</dbReference>
<dbReference type="AlphaFoldDB" id="A0A1I3G3H5"/>
<dbReference type="SUPFAM" id="SSF46548">
    <property type="entry name" value="alpha-helical ferredoxin"/>
    <property type="match status" value="1"/>
</dbReference>
<keyword evidence="10" id="KW-1185">Reference proteome</keyword>
<evidence type="ECO:0000313" key="10">
    <source>
        <dbReference type="Proteomes" id="UP000199518"/>
    </source>
</evidence>
<dbReference type="RefSeq" id="WP_092049579.1">
    <property type="nucleotide sequence ID" value="NZ_FOQD01000006.1"/>
</dbReference>
<keyword evidence="4" id="KW-0274">FAD</keyword>
<keyword evidence="6" id="KW-0408">Iron</keyword>
<keyword evidence="2" id="KW-0285">Flavoprotein</keyword>